<accession>A0A0D2MFM5</accession>
<dbReference type="AlphaFoldDB" id="A0A0D2MFM5"/>
<gene>
    <name evidence="1" type="ORF">B456_002G247300</name>
</gene>
<dbReference type="Proteomes" id="UP000032304">
    <property type="component" value="Chromosome 2"/>
</dbReference>
<dbReference type="Gramene" id="KJB16782">
    <property type="protein sequence ID" value="KJB16782"/>
    <property type="gene ID" value="B456_002G247300"/>
</dbReference>
<protein>
    <submittedName>
        <fullName evidence="1">Uncharacterized protein</fullName>
    </submittedName>
</protein>
<dbReference type="EMBL" id="CM001741">
    <property type="protein sequence ID" value="KJB16782.1"/>
    <property type="molecule type" value="Genomic_DNA"/>
</dbReference>
<reference evidence="1 2" key="1">
    <citation type="journal article" date="2012" name="Nature">
        <title>Repeated polyploidization of Gossypium genomes and the evolution of spinnable cotton fibres.</title>
        <authorList>
            <person name="Paterson A.H."/>
            <person name="Wendel J.F."/>
            <person name="Gundlach H."/>
            <person name="Guo H."/>
            <person name="Jenkins J."/>
            <person name="Jin D."/>
            <person name="Llewellyn D."/>
            <person name="Showmaker K.C."/>
            <person name="Shu S."/>
            <person name="Udall J."/>
            <person name="Yoo M.J."/>
            <person name="Byers R."/>
            <person name="Chen W."/>
            <person name="Doron-Faigenboim A."/>
            <person name="Duke M.V."/>
            <person name="Gong L."/>
            <person name="Grimwood J."/>
            <person name="Grover C."/>
            <person name="Grupp K."/>
            <person name="Hu G."/>
            <person name="Lee T.H."/>
            <person name="Li J."/>
            <person name="Lin L."/>
            <person name="Liu T."/>
            <person name="Marler B.S."/>
            <person name="Page J.T."/>
            <person name="Roberts A.W."/>
            <person name="Romanel E."/>
            <person name="Sanders W.S."/>
            <person name="Szadkowski E."/>
            <person name="Tan X."/>
            <person name="Tang H."/>
            <person name="Xu C."/>
            <person name="Wang J."/>
            <person name="Wang Z."/>
            <person name="Zhang D."/>
            <person name="Zhang L."/>
            <person name="Ashrafi H."/>
            <person name="Bedon F."/>
            <person name="Bowers J.E."/>
            <person name="Brubaker C.L."/>
            <person name="Chee P.W."/>
            <person name="Das S."/>
            <person name="Gingle A.R."/>
            <person name="Haigler C.H."/>
            <person name="Harker D."/>
            <person name="Hoffmann L.V."/>
            <person name="Hovav R."/>
            <person name="Jones D.C."/>
            <person name="Lemke C."/>
            <person name="Mansoor S."/>
            <person name="ur Rahman M."/>
            <person name="Rainville L.N."/>
            <person name="Rambani A."/>
            <person name="Reddy U.K."/>
            <person name="Rong J.K."/>
            <person name="Saranga Y."/>
            <person name="Scheffler B.E."/>
            <person name="Scheffler J.A."/>
            <person name="Stelly D.M."/>
            <person name="Triplett B.A."/>
            <person name="Van Deynze A."/>
            <person name="Vaslin M.F."/>
            <person name="Waghmare V.N."/>
            <person name="Walford S.A."/>
            <person name="Wright R.J."/>
            <person name="Zaki E.A."/>
            <person name="Zhang T."/>
            <person name="Dennis E.S."/>
            <person name="Mayer K.F."/>
            <person name="Peterson D.G."/>
            <person name="Rokhsar D.S."/>
            <person name="Wang X."/>
            <person name="Schmutz J."/>
        </authorList>
    </citation>
    <scope>NUCLEOTIDE SEQUENCE [LARGE SCALE GENOMIC DNA]</scope>
</reference>
<organism evidence="1 2">
    <name type="scientific">Gossypium raimondii</name>
    <name type="common">Peruvian cotton</name>
    <name type="synonym">Gossypium klotzschianum subsp. raimondii</name>
    <dbReference type="NCBI Taxonomy" id="29730"/>
    <lineage>
        <taxon>Eukaryota</taxon>
        <taxon>Viridiplantae</taxon>
        <taxon>Streptophyta</taxon>
        <taxon>Embryophyta</taxon>
        <taxon>Tracheophyta</taxon>
        <taxon>Spermatophyta</taxon>
        <taxon>Magnoliopsida</taxon>
        <taxon>eudicotyledons</taxon>
        <taxon>Gunneridae</taxon>
        <taxon>Pentapetalae</taxon>
        <taxon>rosids</taxon>
        <taxon>malvids</taxon>
        <taxon>Malvales</taxon>
        <taxon>Malvaceae</taxon>
        <taxon>Malvoideae</taxon>
        <taxon>Gossypium</taxon>
    </lineage>
</organism>
<evidence type="ECO:0000313" key="2">
    <source>
        <dbReference type="Proteomes" id="UP000032304"/>
    </source>
</evidence>
<name>A0A0D2MFM5_GOSRA</name>
<keyword evidence="2" id="KW-1185">Reference proteome</keyword>
<evidence type="ECO:0000313" key="1">
    <source>
        <dbReference type="EMBL" id="KJB16782.1"/>
    </source>
</evidence>
<dbReference type="OMA" id="CHRRIVE"/>
<proteinExistence type="predicted"/>
<sequence length="91" mass="10733">MSSKQDYWQILQKRLKKPTVGKKKVRKLKLIKATMVKMREEMTQLVNMADNCHRRIVEAREEIRAQLVAADTRDALINEFICAWIDKNDSD</sequence>